<gene>
    <name evidence="2" type="primary">LOC116288031</name>
</gene>
<sequence>MTSFAIDTGDSYEKRFQIYREKSGENFRDLDVLKSRLPGEACSILKETGRDRLNILSIGSGSGEVDFEILKMIKAELQANGYDCDKMKIFNRAVEPNEHYINAYEASISDFQKDLGGQVTFDLVKGAFEEYLKKKPDSVRFDIIHWVRSIYYVDAEQALRDCFDTELSNGGKIALVLAGADDLISHVHKMLWPNGKPMKSEPFELQDVEKILKIADKNGWKNDVSSVQYSLDVTEILDDKSIIGNLLLDFITQKTNFRETTEQQKLTDTLELMKKNVVLEDGKYLGRKSSNIVFFYK</sequence>
<dbReference type="InterPro" id="IPR029063">
    <property type="entry name" value="SAM-dependent_MTases_sf"/>
</dbReference>
<proteinExistence type="predicted"/>
<dbReference type="InParanoid" id="A0A6P8H567"/>
<dbReference type="Gene3D" id="3.40.50.150">
    <property type="entry name" value="Vaccinia Virus protein VP39"/>
    <property type="match status" value="1"/>
</dbReference>
<reference evidence="2" key="1">
    <citation type="submission" date="2025-08" db="UniProtKB">
        <authorList>
            <consortium name="RefSeq"/>
        </authorList>
    </citation>
    <scope>IDENTIFICATION</scope>
    <source>
        <tissue evidence="2">Tentacle</tissue>
    </source>
</reference>
<dbReference type="AlphaFoldDB" id="A0A6P8H567"/>
<name>A0A6P8H567_ACTTE</name>
<dbReference type="SUPFAM" id="SSF53335">
    <property type="entry name" value="S-adenosyl-L-methionine-dependent methyltransferases"/>
    <property type="match status" value="1"/>
</dbReference>
<dbReference type="KEGG" id="aten:116288031"/>
<evidence type="ECO:0000313" key="1">
    <source>
        <dbReference type="Proteomes" id="UP000515163"/>
    </source>
</evidence>
<organism evidence="1 2">
    <name type="scientific">Actinia tenebrosa</name>
    <name type="common">Australian red waratah sea anemone</name>
    <dbReference type="NCBI Taxonomy" id="6105"/>
    <lineage>
        <taxon>Eukaryota</taxon>
        <taxon>Metazoa</taxon>
        <taxon>Cnidaria</taxon>
        <taxon>Anthozoa</taxon>
        <taxon>Hexacorallia</taxon>
        <taxon>Actiniaria</taxon>
        <taxon>Actiniidae</taxon>
        <taxon>Actinia</taxon>
    </lineage>
</organism>
<dbReference type="GeneID" id="116288031"/>
<dbReference type="Proteomes" id="UP000515163">
    <property type="component" value="Unplaced"/>
</dbReference>
<dbReference type="OrthoDB" id="5956379at2759"/>
<dbReference type="FunCoup" id="A0A6P8H567">
    <property type="interactions" value="605"/>
</dbReference>
<evidence type="ECO:0000313" key="2">
    <source>
        <dbReference type="RefSeq" id="XP_031550606.1"/>
    </source>
</evidence>
<keyword evidence="1" id="KW-1185">Reference proteome</keyword>
<dbReference type="RefSeq" id="XP_031550606.1">
    <property type="nucleotide sequence ID" value="XM_031694746.1"/>
</dbReference>
<accession>A0A6P8H567</accession>
<protein>
    <submittedName>
        <fullName evidence="2">Histamine N-methyltransferase-like</fullName>
    </submittedName>
</protein>